<keyword evidence="1" id="KW-0732">Signal</keyword>
<evidence type="ECO:0008006" key="4">
    <source>
        <dbReference type="Google" id="ProtNLM"/>
    </source>
</evidence>
<dbReference type="RefSeq" id="WP_028728830.1">
    <property type="nucleotide sequence ID" value="NZ_AUAE01000039.1"/>
</dbReference>
<dbReference type="CDD" id="cd13121">
    <property type="entry name" value="BF2867_like_C"/>
    <property type="match status" value="1"/>
</dbReference>
<name>A0A0F5JS30_9BACT</name>
<evidence type="ECO:0000256" key="1">
    <source>
        <dbReference type="SAM" id="SignalP"/>
    </source>
</evidence>
<protein>
    <recommendedName>
        <fullName evidence="4">Fimbrillin family protein</fullName>
    </recommendedName>
</protein>
<keyword evidence="3" id="KW-1185">Reference proteome</keyword>
<evidence type="ECO:0000313" key="3">
    <source>
        <dbReference type="Proteomes" id="UP000033035"/>
    </source>
</evidence>
<dbReference type="STRING" id="1203610.HMPREF1536_00005"/>
<dbReference type="InterPro" id="IPR042278">
    <property type="entry name" value="Mfa-like_1_N"/>
</dbReference>
<gene>
    <name evidence="2" type="ORF">HMPREF1536_00005</name>
</gene>
<dbReference type="Gene3D" id="2.60.40.2630">
    <property type="match status" value="1"/>
</dbReference>
<proteinExistence type="predicted"/>
<sequence length="328" mass="34769">MKTKQLTNVALSLSCCLAALTACVGGETDVFPPEKQPVGISATITGEVTTKADLDYKPASDTKIYMYYKNGGNTTTGEKGIYTYNGGKWNAANELLNAGDRIFWDDLVAVSGKYPFFAVSPKDVSTLTGVAVDQSNDTNFANADLLMAYSEVDTRQAKVPLIFKHMLAKLTVKVNTGAVSTTISKTSVSMENAIKDYTVTYTGTGTLSGDSPAKITTGSTRNATFTPHTESTESNGKVYVYSVILPAQDISSAAAKVKTTITIGSPGSTEDLVYTYAPDPDPLTVTKLANGKNTILTLTVNGTVLELGDVKVTNWNEVSADGNISLDK</sequence>
<dbReference type="PATRIC" id="fig|1203610.3.peg.5"/>
<dbReference type="PROSITE" id="PS51257">
    <property type="entry name" value="PROKAR_LIPOPROTEIN"/>
    <property type="match status" value="1"/>
</dbReference>
<dbReference type="InterPro" id="IPR025049">
    <property type="entry name" value="Mfa-like_1"/>
</dbReference>
<dbReference type="Pfam" id="PF13149">
    <property type="entry name" value="Mfa_like_1"/>
    <property type="match status" value="1"/>
</dbReference>
<feature type="chain" id="PRO_5002490476" description="Fimbrillin family protein" evidence="1">
    <location>
        <begin position="22"/>
        <end position="328"/>
    </location>
</feature>
<reference evidence="2 3" key="1">
    <citation type="submission" date="2013-04" db="EMBL/GenBank/DDBJ databases">
        <title>The Genome Sequence of Parabacteroides gordonii DSM 23371.</title>
        <authorList>
            <consortium name="The Broad Institute Genomics Platform"/>
            <person name="Earl A."/>
            <person name="Ward D."/>
            <person name="Feldgarden M."/>
            <person name="Gevers D."/>
            <person name="Martens E."/>
            <person name="Sakamoto M."/>
            <person name="Benno Y."/>
            <person name="Suzuki N."/>
            <person name="Matsunaga N."/>
            <person name="Koshihara K."/>
            <person name="Seki M."/>
            <person name="Komiya H."/>
            <person name="Walker B."/>
            <person name="Young S."/>
            <person name="Zeng Q."/>
            <person name="Gargeya S."/>
            <person name="Fitzgerald M."/>
            <person name="Haas B."/>
            <person name="Abouelleil A."/>
            <person name="Allen A.W."/>
            <person name="Alvarado L."/>
            <person name="Arachchi H.M."/>
            <person name="Berlin A.M."/>
            <person name="Chapman S.B."/>
            <person name="Gainer-Dewar J."/>
            <person name="Goldberg J."/>
            <person name="Griggs A."/>
            <person name="Gujja S."/>
            <person name="Hansen M."/>
            <person name="Howarth C."/>
            <person name="Imamovic A."/>
            <person name="Ireland A."/>
            <person name="Larimer J."/>
            <person name="McCowan C."/>
            <person name="Murphy C."/>
            <person name="Pearson M."/>
            <person name="Poon T.W."/>
            <person name="Priest M."/>
            <person name="Roberts A."/>
            <person name="Saif S."/>
            <person name="Shea T."/>
            <person name="Sisk P."/>
            <person name="Sykes S."/>
            <person name="Wortman J."/>
            <person name="Nusbaum C."/>
            <person name="Birren B."/>
        </authorList>
    </citation>
    <scope>NUCLEOTIDE SEQUENCE [LARGE SCALE GENOMIC DNA]</scope>
    <source>
        <strain evidence="2 3">MS-1</strain>
    </source>
</reference>
<dbReference type="CDD" id="cd13120">
    <property type="entry name" value="BF2867_like_N"/>
    <property type="match status" value="1"/>
</dbReference>
<comment type="caution">
    <text evidence="2">The sequence shown here is derived from an EMBL/GenBank/DDBJ whole genome shotgun (WGS) entry which is preliminary data.</text>
</comment>
<dbReference type="Gene3D" id="2.60.40.2620">
    <property type="entry name" value="Fimbrillin-like"/>
    <property type="match status" value="1"/>
</dbReference>
<dbReference type="HOGENOM" id="CLU_860095_0_0_10"/>
<dbReference type="Proteomes" id="UP000033035">
    <property type="component" value="Unassembled WGS sequence"/>
</dbReference>
<accession>A0A0F5JS30</accession>
<organism evidence="2 3">
    <name type="scientific">Parabacteroides gordonii MS-1 = DSM 23371</name>
    <dbReference type="NCBI Taxonomy" id="1203610"/>
    <lineage>
        <taxon>Bacteria</taxon>
        <taxon>Pseudomonadati</taxon>
        <taxon>Bacteroidota</taxon>
        <taxon>Bacteroidia</taxon>
        <taxon>Bacteroidales</taxon>
        <taxon>Tannerellaceae</taxon>
        <taxon>Parabacteroides</taxon>
    </lineage>
</organism>
<feature type="signal peptide" evidence="1">
    <location>
        <begin position="1"/>
        <end position="21"/>
    </location>
</feature>
<dbReference type="AlphaFoldDB" id="A0A0F5JS30"/>
<dbReference type="EMBL" id="AQHW01000001">
    <property type="protein sequence ID" value="KKB60631.1"/>
    <property type="molecule type" value="Genomic_DNA"/>
</dbReference>
<evidence type="ECO:0000313" key="2">
    <source>
        <dbReference type="EMBL" id="KKB60631.1"/>
    </source>
</evidence>